<dbReference type="Gene3D" id="3.40.50.2300">
    <property type="match status" value="1"/>
</dbReference>
<dbReference type="Gene3D" id="6.10.250.690">
    <property type="match status" value="1"/>
</dbReference>
<evidence type="ECO:0000256" key="1">
    <source>
        <dbReference type="ARBA" id="ARBA00022553"/>
    </source>
</evidence>
<accession>A0ABV7X7N2</accession>
<evidence type="ECO:0000313" key="8">
    <source>
        <dbReference type="EMBL" id="MFC3712135.1"/>
    </source>
</evidence>
<dbReference type="PANTHER" id="PTHR48111">
    <property type="entry name" value="REGULATOR OF RPOS"/>
    <property type="match status" value="1"/>
</dbReference>
<dbReference type="Proteomes" id="UP001595615">
    <property type="component" value="Unassembled WGS sequence"/>
</dbReference>
<dbReference type="InterPro" id="IPR036388">
    <property type="entry name" value="WH-like_DNA-bd_sf"/>
</dbReference>
<dbReference type="CDD" id="cd17574">
    <property type="entry name" value="REC_OmpR"/>
    <property type="match status" value="1"/>
</dbReference>
<evidence type="ECO:0000259" key="6">
    <source>
        <dbReference type="PROSITE" id="PS50110"/>
    </source>
</evidence>
<feature type="modified residue" description="4-aspartylphosphate" evidence="4">
    <location>
        <position position="51"/>
    </location>
</feature>
<dbReference type="PROSITE" id="PS50110">
    <property type="entry name" value="RESPONSE_REGULATORY"/>
    <property type="match status" value="1"/>
</dbReference>
<keyword evidence="2" id="KW-0902">Two-component regulatory system</keyword>
<comment type="caution">
    <text evidence="8">The sequence shown here is derived from an EMBL/GenBank/DDBJ whole genome shotgun (WGS) entry which is preliminary data.</text>
</comment>
<dbReference type="RefSeq" id="WP_380858431.1">
    <property type="nucleotide sequence ID" value="NZ_JBHRXV010000004.1"/>
</dbReference>
<feature type="DNA-binding region" description="OmpR/PhoB-type" evidence="5">
    <location>
        <begin position="127"/>
        <end position="226"/>
    </location>
</feature>
<evidence type="ECO:0000256" key="5">
    <source>
        <dbReference type="PROSITE-ProRule" id="PRU01091"/>
    </source>
</evidence>
<dbReference type="SUPFAM" id="SSF52172">
    <property type="entry name" value="CheY-like"/>
    <property type="match status" value="1"/>
</dbReference>
<reference evidence="9" key="1">
    <citation type="journal article" date="2019" name="Int. J. Syst. Evol. Microbiol.">
        <title>The Global Catalogue of Microorganisms (GCM) 10K type strain sequencing project: providing services to taxonomists for standard genome sequencing and annotation.</title>
        <authorList>
            <consortium name="The Broad Institute Genomics Platform"/>
            <consortium name="The Broad Institute Genome Sequencing Center for Infectious Disease"/>
            <person name="Wu L."/>
            <person name="Ma J."/>
        </authorList>
    </citation>
    <scope>NUCLEOTIDE SEQUENCE [LARGE SCALE GENOMIC DNA]</scope>
    <source>
        <strain evidence="9">KCTC 42644</strain>
    </source>
</reference>
<dbReference type="InterPro" id="IPR001789">
    <property type="entry name" value="Sig_transdc_resp-reg_receiver"/>
</dbReference>
<dbReference type="PROSITE" id="PS51755">
    <property type="entry name" value="OMPR_PHOB"/>
    <property type="match status" value="1"/>
</dbReference>
<keyword evidence="9" id="KW-1185">Reference proteome</keyword>
<dbReference type="InterPro" id="IPR001867">
    <property type="entry name" value="OmpR/PhoB-type_DNA-bd"/>
</dbReference>
<dbReference type="CDD" id="cd00383">
    <property type="entry name" value="trans_reg_C"/>
    <property type="match status" value="1"/>
</dbReference>
<dbReference type="Pfam" id="PF00486">
    <property type="entry name" value="Trans_reg_C"/>
    <property type="match status" value="1"/>
</dbReference>
<gene>
    <name evidence="8" type="ORF">ACFOMD_06120</name>
</gene>
<dbReference type="InterPro" id="IPR011006">
    <property type="entry name" value="CheY-like_superfamily"/>
</dbReference>
<evidence type="ECO:0000256" key="4">
    <source>
        <dbReference type="PROSITE-ProRule" id="PRU00169"/>
    </source>
</evidence>
<dbReference type="EMBL" id="JBHRXV010000004">
    <property type="protein sequence ID" value="MFC3712135.1"/>
    <property type="molecule type" value="Genomic_DNA"/>
</dbReference>
<evidence type="ECO:0000256" key="2">
    <source>
        <dbReference type="ARBA" id="ARBA00023012"/>
    </source>
</evidence>
<evidence type="ECO:0000259" key="7">
    <source>
        <dbReference type="PROSITE" id="PS51755"/>
    </source>
</evidence>
<feature type="domain" description="Response regulatory" evidence="6">
    <location>
        <begin position="2"/>
        <end position="117"/>
    </location>
</feature>
<dbReference type="InterPro" id="IPR039420">
    <property type="entry name" value="WalR-like"/>
</dbReference>
<dbReference type="Pfam" id="PF00072">
    <property type="entry name" value="Response_reg"/>
    <property type="match status" value="1"/>
</dbReference>
<dbReference type="SMART" id="SM00862">
    <property type="entry name" value="Trans_reg_C"/>
    <property type="match status" value="1"/>
</dbReference>
<keyword evidence="1 4" id="KW-0597">Phosphoprotein</keyword>
<name>A0ABV7X7N2_9SPHN</name>
<dbReference type="SMART" id="SM00448">
    <property type="entry name" value="REC"/>
    <property type="match status" value="1"/>
</dbReference>
<sequence length="229" mass="25352">MRIAVMEDDPLLAELLCATLGPLGHDCHIVVTGSSMLVRLRQESFDLLLLDWNVPGATGLEVLQWAQEHLDPCPPAIMITLRDAETDIVAALDAGADDYITKPFQPAVARARVDAVLRRRYPAPVAASTEELSGLTFDHRDQSVKIGAETVTLTAKEFALAAMLMRNTQRPLSRAHLLEAVWGRNPDLPTRTLDAHISKIRTKLHLTPEKGFRLVPVYSFGYRLELVEA</sequence>
<evidence type="ECO:0000313" key="9">
    <source>
        <dbReference type="Proteomes" id="UP001595615"/>
    </source>
</evidence>
<keyword evidence="3 5" id="KW-0238">DNA-binding</keyword>
<evidence type="ECO:0000256" key="3">
    <source>
        <dbReference type="ARBA" id="ARBA00023125"/>
    </source>
</evidence>
<dbReference type="PANTHER" id="PTHR48111:SF40">
    <property type="entry name" value="PHOSPHATE REGULON TRANSCRIPTIONAL REGULATORY PROTEIN PHOB"/>
    <property type="match status" value="1"/>
</dbReference>
<protein>
    <submittedName>
        <fullName evidence="8">Response regulator transcription factor</fullName>
    </submittedName>
</protein>
<dbReference type="Gene3D" id="1.10.10.10">
    <property type="entry name" value="Winged helix-like DNA-binding domain superfamily/Winged helix DNA-binding domain"/>
    <property type="match status" value="1"/>
</dbReference>
<feature type="domain" description="OmpR/PhoB-type" evidence="7">
    <location>
        <begin position="127"/>
        <end position="226"/>
    </location>
</feature>
<proteinExistence type="predicted"/>
<organism evidence="8 9">
    <name type="scientific">Sphingoaurantiacus capsulatus</name>
    <dbReference type="NCBI Taxonomy" id="1771310"/>
    <lineage>
        <taxon>Bacteria</taxon>
        <taxon>Pseudomonadati</taxon>
        <taxon>Pseudomonadota</taxon>
        <taxon>Alphaproteobacteria</taxon>
        <taxon>Sphingomonadales</taxon>
        <taxon>Sphingosinicellaceae</taxon>
        <taxon>Sphingoaurantiacus</taxon>
    </lineage>
</organism>